<dbReference type="PATRIC" id="fig|1331060.3.peg.5214"/>
<evidence type="ECO:0000313" key="8">
    <source>
        <dbReference type="EMBL" id="EQB10597.1"/>
    </source>
</evidence>
<keyword evidence="3" id="KW-1003">Cell membrane</keyword>
<comment type="subcellular location">
    <subcellularLocation>
        <location evidence="1">Cell membrane</location>
        <topology evidence="1">Single-pass membrane protein</topology>
    </subcellularLocation>
</comment>
<dbReference type="Proteomes" id="UP000015531">
    <property type="component" value="Unassembled WGS sequence"/>
</dbReference>
<evidence type="ECO:0000256" key="2">
    <source>
        <dbReference type="ARBA" id="ARBA00008914"/>
    </source>
</evidence>
<dbReference type="SUPFAM" id="SSF103088">
    <property type="entry name" value="OmpA-like"/>
    <property type="match status" value="1"/>
</dbReference>
<evidence type="ECO:0000259" key="6">
    <source>
        <dbReference type="Pfam" id="PF00691"/>
    </source>
</evidence>
<evidence type="ECO:0000256" key="5">
    <source>
        <dbReference type="ARBA" id="ARBA00023136"/>
    </source>
</evidence>
<organism evidence="8 9">
    <name type="scientific">Sphingobium lactosutens DS20</name>
    <dbReference type="NCBI Taxonomy" id="1331060"/>
    <lineage>
        <taxon>Bacteria</taxon>
        <taxon>Pseudomonadati</taxon>
        <taxon>Pseudomonadota</taxon>
        <taxon>Alphaproteobacteria</taxon>
        <taxon>Sphingomonadales</taxon>
        <taxon>Sphingomonadaceae</taxon>
        <taxon>Sphingobium</taxon>
    </lineage>
</organism>
<dbReference type="Gene3D" id="3.30.1330.60">
    <property type="entry name" value="OmpA-like domain"/>
    <property type="match status" value="1"/>
</dbReference>
<evidence type="ECO:0000313" key="9">
    <source>
        <dbReference type="Proteomes" id="UP000015531"/>
    </source>
</evidence>
<evidence type="ECO:0000256" key="4">
    <source>
        <dbReference type="ARBA" id="ARBA00022989"/>
    </source>
</evidence>
<keyword evidence="8" id="KW-0966">Cell projection</keyword>
<dbReference type="InterPro" id="IPR025713">
    <property type="entry name" value="MotB-like_N_dom"/>
</dbReference>
<dbReference type="eggNOG" id="COG1360">
    <property type="taxonomic scope" value="Bacteria"/>
</dbReference>
<gene>
    <name evidence="8" type="ORF">RLDS_26820</name>
</gene>
<dbReference type="Pfam" id="PF13677">
    <property type="entry name" value="MotB_plug"/>
    <property type="match status" value="1"/>
</dbReference>
<keyword evidence="9" id="KW-1185">Reference proteome</keyword>
<dbReference type="EMBL" id="ATDP01000110">
    <property type="protein sequence ID" value="EQB10597.1"/>
    <property type="molecule type" value="Genomic_DNA"/>
</dbReference>
<evidence type="ECO:0000256" key="3">
    <source>
        <dbReference type="ARBA" id="ARBA00022475"/>
    </source>
</evidence>
<keyword evidence="8" id="KW-0969">Cilium</keyword>
<keyword evidence="5" id="KW-0472">Membrane</keyword>
<feature type="domain" description="OmpA-like" evidence="6">
    <location>
        <begin position="66"/>
        <end position="154"/>
    </location>
</feature>
<name>T0HC56_9SPHN</name>
<evidence type="ECO:0000256" key="1">
    <source>
        <dbReference type="ARBA" id="ARBA00004162"/>
    </source>
</evidence>
<comment type="caution">
    <text evidence="8">The sequence shown here is derived from an EMBL/GenBank/DDBJ whole genome shotgun (WGS) entry which is preliminary data.</text>
</comment>
<dbReference type="OrthoDB" id="7597149at2"/>
<reference evidence="8 9" key="1">
    <citation type="journal article" date="2013" name="Genome Announc.">
        <title>Draft Genome Sequence of Sphingobium lactosutens Strain DS20T, Isolated from a Hexachlorocyclohexane Dumpsite.</title>
        <authorList>
            <person name="Kumar R."/>
            <person name="Dwivedi V."/>
            <person name="Negi V."/>
            <person name="Khurana J.P."/>
            <person name="Lal R."/>
        </authorList>
    </citation>
    <scope>NUCLEOTIDE SEQUENCE [LARGE SCALE GENOMIC DNA]</scope>
    <source>
        <strain evidence="8 9">DS20</strain>
    </source>
</reference>
<proteinExistence type="inferred from homology"/>
<sequence>MSAPPIPLARRNRWAVSFADLLLLLLAFFVLLQASGSRRDAMLAQVSRQFGGRPMADGVEIRAADLFLPGEALLSAQGEARIADLAHRFASAPSVEIRSRGADRQHERFDEWDLAAARLGAVARALQARGLSRDRLLIRGLDQADGQADGQAGQGQWIRVAPGSKAAH</sequence>
<dbReference type="AlphaFoldDB" id="T0HC56"/>
<comment type="similarity">
    <text evidence="2">Belongs to the MotB family.</text>
</comment>
<evidence type="ECO:0000259" key="7">
    <source>
        <dbReference type="Pfam" id="PF13677"/>
    </source>
</evidence>
<dbReference type="GO" id="GO:0005886">
    <property type="term" value="C:plasma membrane"/>
    <property type="evidence" value="ECO:0007669"/>
    <property type="project" value="UniProtKB-SubCell"/>
</dbReference>
<keyword evidence="8" id="KW-0282">Flagellum</keyword>
<feature type="domain" description="Motility protein B-like N-terminal" evidence="7">
    <location>
        <begin position="12"/>
        <end position="50"/>
    </location>
</feature>
<dbReference type="InterPro" id="IPR036737">
    <property type="entry name" value="OmpA-like_sf"/>
</dbReference>
<protein>
    <submittedName>
        <fullName evidence="8">Flagellar motor protein</fullName>
    </submittedName>
</protein>
<keyword evidence="4" id="KW-0812">Transmembrane</keyword>
<dbReference type="InterPro" id="IPR006665">
    <property type="entry name" value="OmpA-like"/>
</dbReference>
<keyword evidence="4" id="KW-1133">Transmembrane helix</keyword>
<dbReference type="RefSeq" id="WP_021228791.1">
    <property type="nucleotide sequence ID" value="NZ_ATDP01000110.1"/>
</dbReference>
<accession>T0HC56</accession>
<dbReference type="Pfam" id="PF00691">
    <property type="entry name" value="OmpA"/>
    <property type="match status" value="1"/>
</dbReference>